<dbReference type="InterPro" id="IPR036188">
    <property type="entry name" value="FAD/NAD-bd_sf"/>
</dbReference>
<dbReference type="Gene3D" id="3.30.70.2450">
    <property type="match status" value="1"/>
</dbReference>
<dbReference type="Proteomes" id="UP000198243">
    <property type="component" value="Chromosome I"/>
</dbReference>
<evidence type="ECO:0000313" key="5">
    <source>
        <dbReference type="EMBL" id="SCF12541.1"/>
    </source>
</evidence>
<organism evidence="5 6">
    <name type="scientific">Micromonospora coriariae</name>
    <dbReference type="NCBI Taxonomy" id="285665"/>
    <lineage>
        <taxon>Bacteria</taxon>
        <taxon>Bacillati</taxon>
        <taxon>Actinomycetota</taxon>
        <taxon>Actinomycetes</taxon>
        <taxon>Micromonosporales</taxon>
        <taxon>Micromonosporaceae</taxon>
        <taxon>Micromonospora</taxon>
    </lineage>
</organism>
<dbReference type="AlphaFoldDB" id="A0A1C4XWQ9"/>
<protein>
    <submittedName>
        <fullName evidence="5">2-polyprenyl-6-methoxyphenol hydroxylase</fullName>
    </submittedName>
</protein>
<sequence>MTSGVVIVGAGPAGLLLAAELQLAGVPTTVLDQRAEPDTTPRANGLVGRIIQALHLRGLHEPLAGQPDTPRPTPWYQFGGLPLDLTTLPDNPLYTLPVPQHRIEQVLHDRASALGADIRRDHRLTALHQTHDRVTLHVHTPTGEHQLTTRWLIGADGAHSTVRRETGIPFPGHTDHRFVSHIGHAHLPADRLNPDGTLTLPDGGRAHPFTHHRLPDGVLTFARLPGAATDAHLIATMEWTSHHNDHHNPPTQDDLQHAVDRVLGGHLPLRPPGTPTPPTRRLTGVNLRQATTYRHGRVLLLGDAAHVYPAVGGPGLNLGLNDALNLGWKLAAQVHDTAAPDLLDSYQAERAPVARRVALQTRAQLALLAPGDDVTALRDLLTDLLDSDRTRRDVAALLAGADHPYDMGSTHPHPLTGAWLPDLLPRLTDGADAVRDALRRARGVLIDLTSGGVPLPPAWQDRLDVVPARGHLDARALLVRPDGYLAWAGATTGDLTEALRRWFGPEEAAAITP</sequence>
<reference evidence="6" key="1">
    <citation type="submission" date="2016-06" db="EMBL/GenBank/DDBJ databases">
        <authorList>
            <person name="Varghese N."/>
            <person name="Submissions Spin"/>
        </authorList>
    </citation>
    <scope>NUCLEOTIDE SEQUENCE [LARGE SCALE GENOMIC DNA]</scope>
    <source>
        <strain evidence="6">DSM 44875</strain>
    </source>
</reference>
<keyword evidence="2" id="KW-0285">Flavoprotein</keyword>
<dbReference type="Pfam" id="PF21274">
    <property type="entry name" value="Rng_hyd_C"/>
    <property type="match status" value="1"/>
</dbReference>
<dbReference type="OrthoDB" id="3647401at2"/>
<dbReference type="Gene3D" id="3.40.30.120">
    <property type="match status" value="1"/>
</dbReference>
<dbReference type="PANTHER" id="PTHR43004">
    <property type="entry name" value="TRK SYSTEM POTASSIUM UPTAKE PROTEIN"/>
    <property type="match status" value="1"/>
</dbReference>
<gene>
    <name evidence="5" type="ORF">GA0070607_5842</name>
</gene>
<dbReference type="PANTHER" id="PTHR43004:SF19">
    <property type="entry name" value="BINDING MONOOXYGENASE, PUTATIVE (JCVI)-RELATED"/>
    <property type="match status" value="1"/>
</dbReference>
<name>A0A1C4XWQ9_9ACTN</name>
<dbReference type="InterPro" id="IPR002938">
    <property type="entry name" value="FAD-bd"/>
</dbReference>
<dbReference type="PRINTS" id="PR00420">
    <property type="entry name" value="RNGMNOXGNASE"/>
</dbReference>
<dbReference type="Gene3D" id="3.50.50.60">
    <property type="entry name" value="FAD/NAD(P)-binding domain"/>
    <property type="match status" value="2"/>
</dbReference>
<accession>A0A1C4XWQ9</accession>
<feature type="domain" description="FAD-binding" evidence="4">
    <location>
        <begin position="5"/>
        <end position="358"/>
    </location>
</feature>
<evidence type="ECO:0000256" key="3">
    <source>
        <dbReference type="ARBA" id="ARBA00022827"/>
    </source>
</evidence>
<comment type="cofactor">
    <cofactor evidence="1">
        <name>FAD</name>
        <dbReference type="ChEBI" id="CHEBI:57692"/>
    </cofactor>
</comment>
<dbReference type="GO" id="GO:0071949">
    <property type="term" value="F:FAD binding"/>
    <property type="evidence" value="ECO:0007669"/>
    <property type="project" value="InterPro"/>
</dbReference>
<dbReference type="GO" id="GO:0016709">
    <property type="term" value="F:oxidoreductase activity, acting on paired donors, with incorporation or reduction of molecular oxygen, NAD(P)H as one donor, and incorporation of one atom of oxygen"/>
    <property type="evidence" value="ECO:0007669"/>
    <property type="project" value="UniProtKB-ARBA"/>
</dbReference>
<keyword evidence="6" id="KW-1185">Reference proteome</keyword>
<dbReference type="Pfam" id="PF01494">
    <property type="entry name" value="FAD_binding_3"/>
    <property type="match status" value="1"/>
</dbReference>
<evidence type="ECO:0000259" key="4">
    <source>
        <dbReference type="Pfam" id="PF01494"/>
    </source>
</evidence>
<dbReference type="RefSeq" id="WP_089021003.1">
    <property type="nucleotide sequence ID" value="NZ_LT607412.1"/>
</dbReference>
<dbReference type="SUPFAM" id="SSF51905">
    <property type="entry name" value="FAD/NAD(P)-binding domain"/>
    <property type="match status" value="1"/>
</dbReference>
<evidence type="ECO:0000256" key="1">
    <source>
        <dbReference type="ARBA" id="ARBA00001974"/>
    </source>
</evidence>
<dbReference type="InterPro" id="IPR050641">
    <property type="entry name" value="RIFMO-like"/>
</dbReference>
<evidence type="ECO:0000256" key="2">
    <source>
        <dbReference type="ARBA" id="ARBA00022630"/>
    </source>
</evidence>
<keyword evidence="3" id="KW-0274">FAD</keyword>
<proteinExistence type="predicted"/>
<dbReference type="EMBL" id="LT607412">
    <property type="protein sequence ID" value="SCF12541.1"/>
    <property type="molecule type" value="Genomic_DNA"/>
</dbReference>
<evidence type="ECO:0000313" key="6">
    <source>
        <dbReference type="Proteomes" id="UP000198243"/>
    </source>
</evidence>